<evidence type="ECO:0000256" key="1">
    <source>
        <dbReference type="SAM" id="MobiDB-lite"/>
    </source>
</evidence>
<evidence type="ECO:0008006" key="4">
    <source>
        <dbReference type="Google" id="ProtNLM"/>
    </source>
</evidence>
<evidence type="ECO:0000313" key="2">
    <source>
        <dbReference type="EMBL" id="MEJ8849654.1"/>
    </source>
</evidence>
<dbReference type="Proteomes" id="UP001385892">
    <property type="component" value="Unassembled WGS sequence"/>
</dbReference>
<comment type="caution">
    <text evidence="2">The sequence shown here is derived from an EMBL/GenBank/DDBJ whole genome shotgun (WGS) entry which is preliminary data.</text>
</comment>
<accession>A0ABU8WQG9</accession>
<keyword evidence="3" id="KW-1185">Reference proteome</keyword>
<proteinExistence type="predicted"/>
<feature type="compositionally biased region" description="Low complexity" evidence="1">
    <location>
        <begin position="115"/>
        <end position="124"/>
    </location>
</feature>
<dbReference type="RefSeq" id="WP_340344777.1">
    <property type="nucleotide sequence ID" value="NZ_JBBKZT010000011.1"/>
</dbReference>
<name>A0ABU8WQG9_9BURK</name>
<feature type="region of interest" description="Disordered" evidence="1">
    <location>
        <begin position="89"/>
        <end position="139"/>
    </location>
</feature>
<gene>
    <name evidence="2" type="ORF">WKW82_23615</name>
</gene>
<evidence type="ECO:0000313" key="3">
    <source>
        <dbReference type="Proteomes" id="UP001385892"/>
    </source>
</evidence>
<dbReference type="EMBL" id="JBBKZT010000011">
    <property type="protein sequence ID" value="MEJ8849654.1"/>
    <property type="molecule type" value="Genomic_DNA"/>
</dbReference>
<feature type="compositionally biased region" description="Basic residues" evidence="1">
    <location>
        <begin position="94"/>
        <end position="105"/>
    </location>
</feature>
<protein>
    <recommendedName>
        <fullName evidence="4">AlpA family phage regulatory protein</fullName>
    </recommendedName>
</protein>
<sequence>MDTSLPETTAQSFRIIDTAEFLKKARISKSTLCRLEKSDPTFPKPGQLAARGCRLWLESAVDAYLIAKLSTPAKPNTARVAKAVSAAAHECAKEKRRATRLKKRGPSSSPENPELRALAVAKAAAAKRSRKTSVSTATP</sequence>
<organism evidence="2 3">
    <name type="scientific">Variovorax rhizosphaerae</name>
    <dbReference type="NCBI Taxonomy" id="1836200"/>
    <lineage>
        <taxon>Bacteria</taxon>
        <taxon>Pseudomonadati</taxon>
        <taxon>Pseudomonadota</taxon>
        <taxon>Betaproteobacteria</taxon>
        <taxon>Burkholderiales</taxon>
        <taxon>Comamonadaceae</taxon>
        <taxon>Variovorax</taxon>
    </lineage>
</organism>
<reference evidence="2 3" key="1">
    <citation type="submission" date="2024-03" db="EMBL/GenBank/DDBJ databases">
        <title>Novel species of the genus Variovorax.</title>
        <authorList>
            <person name="Liu Q."/>
            <person name="Xin Y.-H."/>
        </authorList>
    </citation>
    <scope>NUCLEOTIDE SEQUENCE [LARGE SCALE GENOMIC DNA]</scope>
    <source>
        <strain evidence="2 3">KACC 18900</strain>
    </source>
</reference>